<dbReference type="CDD" id="cd00371">
    <property type="entry name" value="HMA"/>
    <property type="match status" value="1"/>
</dbReference>
<keyword evidence="1" id="KW-0479">Metal-binding</keyword>
<evidence type="ECO:0000313" key="4">
    <source>
        <dbReference type="Proteomes" id="UP001500236"/>
    </source>
</evidence>
<protein>
    <submittedName>
        <fullName evidence="3">Heavy-metal-associated domain-containing protein</fullName>
    </submittedName>
</protein>
<dbReference type="PRINTS" id="PR00944">
    <property type="entry name" value="CUEXPORT"/>
</dbReference>
<dbReference type="InterPro" id="IPR017969">
    <property type="entry name" value="Heavy-metal-associated_CS"/>
</dbReference>
<organism evidence="3 4">
    <name type="scientific">Nesterenkonia aethiopica</name>
    <dbReference type="NCBI Taxonomy" id="269144"/>
    <lineage>
        <taxon>Bacteria</taxon>
        <taxon>Bacillati</taxon>
        <taxon>Actinomycetota</taxon>
        <taxon>Actinomycetes</taxon>
        <taxon>Micrococcales</taxon>
        <taxon>Micrococcaceae</taxon>
        <taxon>Nesterenkonia</taxon>
    </lineage>
</organism>
<dbReference type="InterPro" id="IPR000428">
    <property type="entry name" value="Cu-bd"/>
</dbReference>
<dbReference type="Proteomes" id="UP001500236">
    <property type="component" value="Unassembled WGS sequence"/>
</dbReference>
<name>A0ABP6M451_9MICC</name>
<keyword evidence="4" id="KW-1185">Reference proteome</keyword>
<dbReference type="PROSITE" id="PS50846">
    <property type="entry name" value="HMA_2"/>
    <property type="match status" value="1"/>
</dbReference>
<evidence type="ECO:0000259" key="2">
    <source>
        <dbReference type="PROSITE" id="PS50846"/>
    </source>
</evidence>
<dbReference type="EMBL" id="BAAAVT010000014">
    <property type="protein sequence ID" value="GAA3069858.1"/>
    <property type="molecule type" value="Genomic_DNA"/>
</dbReference>
<dbReference type="PROSITE" id="PS01047">
    <property type="entry name" value="HMA_1"/>
    <property type="match status" value="1"/>
</dbReference>
<dbReference type="SUPFAM" id="SSF55008">
    <property type="entry name" value="HMA, heavy metal-associated domain"/>
    <property type="match status" value="1"/>
</dbReference>
<dbReference type="Gene3D" id="3.30.70.100">
    <property type="match status" value="1"/>
</dbReference>
<dbReference type="RefSeq" id="WP_344681355.1">
    <property type="nucleotide sequence ID" value="NZ_BAAAVT010000014.1"/>
</dbReference>
<reference evidence="4" key="1">
    <citation type="journal article" date="2019" name="Int. J. Syst. Evol. Microbiol.">
        <title>The Global Catalogue of Microorganisms (GCM) 10K type strain sequencing project: providing services to taxonomists for standard genome sequencing and annotation.</title>
        <authorList>
            <consortium name="The Broad Institute Genomics Platform"/>
            <consortium name="The Broad Institute Genome Sequencing Center for Infectious Disease"/>
            <person name="Wu L."/>
            <person name="Ma J."/>
        </authorList>
    </citation>
    <scope>NUCLEOTIDE SEQUENCE [LARGE SCALE GENOMIC DNA]</scope>
    <source>
        <strain evidence="4">JCM 14309</strain>
    </source>
</reference>
<dbReference type="InterPro" id="IPR006121">
    <property type="entry name" value="HMA_dom"/>
</dbReference>
<evidence type="ECO:0000256" key="1">
    <source>
        <dbReference type="ARBA" id="ARBA00022723"/>
    </source>
</evidence>
<evidence type="ECO:0000313" key="3">
    <source>
        <dbReference type="EMBL" id="GAA3069858.1"/>
    </source>
</evidence>
<proteinExistence type="predicted"/>
<feature type="domain" description="HMA" evidence="2">
    <location>
        <begin position="3"/>
        <end position="68"/>
    </location>
</feature>
<comment type="caution">
    <text evidence="3">The sequence shown here is derived from an EMBL/GenBank/DDBJ whole genome shotgun (WGS) entry which is preliminary data.</text>
</comment>
<dbReference type="Pfam" id="PF00403">
    <property type="entry name" value="HMA"/>
    <property type="match status" value="1"/>
</dbReference>
<gene>
    <name evidence="3" type="ORF">GCM10010529_22870</name>
</gene>
<dbReference type="InterPro" id="IPR036163">
    <property type="entry name" value="HMA_dom_sf"/>
</dbReference>
<sequence length="71" mass="7302">MATTLQYTVTGMTCSHCESAVRQEVEALDGVQGVEVSVASGTLRLAAEDPVSDDAVIAAVNEAGYEAVRAS</sequence>
<accession>A0ABP6M451</accession>